<comment type="caution">
    <text evidence="2">The sequence shown here is derived from an EMBL/GenBank/DDBJ whole genome shotgun (WGS) entry which is preliminary data.</text>
</comment>
<dbReference type="Proteomes" id="UP000032515">
    <property type="component" value="Unassembled WGS sequence"/>
</dbReference>
<dbReference type="PATRIC" id="fig|1076.23.peg.6452"/>
<gene>
    <name evidence="2" type="ORF">OO17_04310</name>
</gene>
<dbReference type="RefSeq" id="WP_044406106.1">
    <property type="nucleotide sequence ID" value="NZ_JXXE01000078.1"/>
</dbReference>
<dbReference type="AlphaFoldDB" id="A0A0D7F3Q1"/>
<feature type="compositionally biased region" description="Basic and acidic residues" evidence="1">
    <location>
        <begin position="18"/>
        <end position="33"/>
    </location>
</feature>
<evidence type="ECO:0000313" key="2">
    <source>
        <dbReference type="EMBL" id="KIZ47446.1"/>
    </source>
</evidence>
<evidence type="ECO:0000256" key="1">
    <source>
        <dbReference type="SAM" id="MobiDB-lite"/>
    </source>
</evidence>
<organism evidence="2 3">
    <name type="scientific">Rhodopseudomonas palustris</name>
    <dbReference type="NCBI Taxonomy" id="1076"/>
    <lineage>
        <taxon>Bacteria</taxon>
        <taxon>Pseudomonadati</taxon>
        <taxon>Pseudomonadota</taxon>
        <taxon>Alphaproteobacteria</taxon>
        <taxon>Hyphomicrobiales</taxon>
        <taxon>Nitrobacteraceae</taxon>
        <taxon>Rhodopseudomonas</taxon>
    </lineage>
</organism>
<proteinExistence type="predicted"/>
<dbReference type="EMBL" id="JXXE01000078">
    <property type="protein sequence ID" value="KIZ47446.1"/>
    <property type="molecule type" value="Genomic_DNA"/>
</dbReference>
<sequence>MSAGQTSGTGAMTELEDEKVRKNDILSNRDKAMRPPGQGLDGRGVEVDEYKDTPSNRRPKPE</sequence>
<dbReference type="OrthoDB" id="8265785at2"/>
<evidence type="ECO:0000313" key="3">
    <source>
        <dbReference type="Proteomes" id="UP000032515"/>
    </source>
</evidence>
<accession>A0A0D7F3Q1</accession>
<reference evidence="2 3" key="1">
    <citation type="submission" date="2014-11" db="EMBL/GenBank/DDBJ databases">
        <title>Genomics and ecophysiology of heterotrophic nitrogen fixing bacteria isolated from estuarine surface water.</title>
        <authorList>
            <person name="Bentzon-Tilia M."/>
            <person name="Severin I."/>
            <person name="Hansen L.H."/>
            <person name="Riemann L."/>
        </authorList>
    </citation>
    <scope>NUCLEOTIDE SEQUENCE [LARGE SCALE GENOMIC DNA]</scope>
    <source>
        <strain evidence="2 3">BAL398</strain>
    </source>
</reference>
<name>A0A0D7F3Q1_RHOPL</name>
<feature type="compositionally biased region" description="Polar residues" evidence="1">
    <location>
        <begin position="1"/>
        <end position="10"/>
    </location>
</feature>
<feature type="region of interest" description="Disordered" evidence="1">
    <location>
        <begin position="1"/>
        <end position="62"/>
    </location>
</feature>
<feature type="compositionally biased region" description="Basic and acidic residues" evidence="1">
    <location>
        <begin position="43"/>
        <end position="62"/>
    </location>
</feature>
<protein>
    <submittedName>
        <fullName evidence="2">Uncharacterized protein</fullName>
    </submittedName>
</protein>